<accession>A0A542ZB40</accession>
<keyword evidence="1" id="KW-1133">Transmembrane helix</keyword>
<reference evidence="2 3" key="1">
    <citation type="submission" date="2019-06" db="EMBL/GenBank/DDBJ databases">
        <title>Sequencing the genomes of 1000 actinobacteria strains.</title>
        <authorList>
            <person name="Klenk H.-P."/>
        </authorList>
    </citation>
    <scope>NUCLEOTIDE SEQUENCE [LARGE SCALE GENOMIC DNA]</scope>
    <source>
        <strain evidence="2 3">DSM 4813</strain>
    </source>
</reference>
<comment type="caution">
    <text evidence="2">The sequence shown here is derived from an EMBL/GenBank/DDBJ whole genome shotgun (WGS) entry which is preliminary data.</text>
</comment>
<dbReference type="EMBL" id="VFOS01000004">
    <property type="protein sequence ID" value="TQL57470.1"/>
    <property type="molecule type" value="Genomic_DNA"/>
</dbReference>
<keyword evidence="3" id="KW-1185">Reference proteome</keyword>
<evidence type="ECO:0000313" key="2">
    <source>
        <dbReference type="EMBL" id="TQL57470.1"/>
    </source>
</evidence>
<sequence>MRYQLKTLTLVLWAIAIVGTIIATINSFVVSQNFGAANDSLSQITALQRSLMWSCVSLGIALAYPIGRVLTRAPASTPHQVPATSD</sequence>
<gene>
    <name evidence="2" type="ORF">FB461_2207</name>
</gene>
<protein>
    <submittedName>
        <fullName evidence="2">Uncharacterized protein</fullName>
    </submittedName>
</protein>
<keyword evidence="1" id="KW-0472">Membrane</keyword>
<proteinExistence type="predicted"/>
<dbReference type="AlphaFoldDB" id="A0A542ZB40"/>
<feature type="transmembrane region" description="Helical" evidence="1">
    <location>
        <begin position="50"/>
        <end position="70"/>
    </location>
</feature>
<name>A0A542ZB40_RARFA</name>
<keyword evidence="1" id="KW-0812">Transmembrane</keyword>
<dbReference type="Proteomes" id="UP000315389">
    <property type="component" value="Unassembled WGS sequence"/>
</dbReference>
<feature type="transmembrane region" description="Helical" evidence="1">
    <location>
        <begin position="7"/>
        <end position="30"/>
    </location>
</feature>
<evidence type="ECO:0000256" key="1">
    <source>
        <dbReference type="SAM" id="Phobius"/>
    </source>
</evidence>
<evidence type="ECO:0000313" key="3">
    <source>
        <dbReference type="Proteomes" id="UP000315389"/>
    </source>
</evidence>
<organism evidence="2 3">
    <name type="scientific">Rarobacter faecitabidus</name>
    <dbReference type="NCBI Taxonomy" id="13243"/>
    <lineage>
        <taxon>Bacteria</taxon>
        <taxon>Bacillati</taxon>
        <taxon>Actinomycetota</taxon>
        <taxon>Actinomycetes</taxon>
        <taxon>Micrococcales</taxon>
        <taxon>Rarobacteraceae</taxon>
        <taxon>Rarobacter</taxon>
    </lineage>
</organism>